<keyword evidence="1" id="KW-1133">Transmembrane helix</keyword>
<dbReference type="EMBL" id="CAJPEX010003897">
    <property type="protein sequence ID" value="CAG0922637.1"/>
    <property type="molecule type" value="Genomic_DNA"/>
</dbReference>
<dbReference type="AlphaFoldDB" id="A0A7R9BY96"/>
<sequence>MAKEKKLHFFFKRPRREVASVAVPKTRPLWRHPSAKGRTRFWGLGSKRTSEQVPVLSTRSQKMAQFSCWSHVSNVLREPHVVIKLLTALSAMVALAMHRETWDDDPRAMYSPLYLDVDQTYFFIGTLFMYTVVPLTLVLGYFFGQNTAMQ</sequence>
<accession>A0A7R9BY96</accession>
<evidence type="ECO:0000256" key="1">
    <source>
        <dbReference type="SAM" id="Phobius"/>
    </source>
</evidence>
<organism evidence="2">
    <name type="scientific">Notodromas monacha</name>
    <dbReference type="NCBI Taxonomy" id="399045"/>
    <lineage>
        <taxon>Eukaryota</taxon>
        <taxon>Metazoa</taxon>
        <taxon>Ecdysozoa</taxon>
        <taxon>Arthropoda</taxon>
        <taxon>Crustacea</taxon>
        <taxon>Oligostraca</taxon>
        <taxon>Ostracoda</taxon>
        <taxon>Podocopa</taxon>
        <taxon>Podocopida</taxon>
        <taxon>Cypridocopina</taxon>
        <taxon>Cypridoidea</taxon>
        <taxon>Cyprididae</taxon>
        <taxon>Notodromas</taxon>
    </lineage>
</organism>
<dbReference type="EMBL" id="OA885934">
    <property type="protein sequence ID" value="CAD7282485.1"/>
    <property type="molecule type" value="Genomic_DNA"/>
</dbReference>
<feature type="non-terminal residue" evidence="2">
    <location>
        <position position="1"/>
    </location>
</feature>
<gene>
    <name evidence="2" type="ORF">NMOB1V02_LOCUS10109</name>
</gene>
<evidence type="ECO:0000313" key="2">
    <source>
        <dbReference type="EMBL" id="CAD7282485.1"/>
    </source>
</evidence>
<protein>
    <submittedName>
        <fullName evidence="2">Uncharacterized protein</fullName>
    </submittedName>
</protein>
<name>A0A7R9BY96_9CRUS</name>
<keyword evidence="1" id="KW-0812">Transmembrane</keyword>
<keyword evidence="1" id="KW-0472">Membrane</keyword>
<feature type="transmembrane region" description="Helical" evidence="1">
    <location>
        <begin position="119"/>
        <end position="143"/>
    </location>
</feature>
<reference evidence="2" key="1">
    <citation type="submission" date="2020-11" db="EMBL/GenBank/DDBJ databases">
        <authorList>
            <person name="Tran Van P."/>
        </authorList>
    </citation>
    <scope>NUCLEOTIDE SEQUENCE</scope>
</reference>
<keyword evidence="3" id="KW-1185">Reference proteome</keyword>
<proteinExistence type="predicted"/>
<dbReference type="Proteomes" id="UP000678499">
    <property type="component" value="Unassembled WGS sequence"/>
</dbReference>
<evidence type="ECO:0000313" key="3">
    <source>
        <dbReference type="Proteomes" id="UP000678499"/>
    </source>
</evidence>
<feature type="transmembrane region" description="Helical" evidence="1">
    <location>
        <begin position="81"/>
        <end position="99"/>
    </location>
</feature>